<organism evidence="3 4">
    <name type="scientific">Moorena producens (strain JHB)</name>
    <dbReference type="NCBI Taxonomy" id="1454205"/>
    <lineage>
        <taxon>Bacteria</taxon>
        <taxon>Bacillati</taxon>
        <taxon>Cyanobacteriota</taxon>
        <taxon>Cyanophyceae</taxon>
        <taxon>Coleofasciculales</taxon>
        <taxon>Coleofasciculaceae</taxon>
        <taxon>Moorena</taxon>
    </lineage>
</organism>
<proteinExistence type="predicted"/>
<dbReference type="InterPro" id="IPR002477">
    <property type="entry name" value="Peptidoglycan-bd-like"/>
</dbReference>
<dbReference type="InterPro" id="IPR036366">
    <property type="entry name" value="PGBDSf"/>
</dbReference>
<accession>A0A1D9FV07</accession>
<feature type="domain" description="Peptidoglycan binding-like" evidence="2">
    <location>
        <begin position="88"/>
        <end position="142"/>
    </location>
</feature>
<gene>
    <name evidence="3" type="ORF">BJP36_04045</name>
</gene>
<sequence length="561" mass="61220">MPDPSTLLLLAYSHCKNATASLDYSKSIICTPTQKPKQSPRLGKPTNSISAPEAIAFAQNSRFSNLKTVQGRYSEEIALPPTLRLGSQGEVVTRLQTILQELGYYQQPVDGVYGSNTFAAVSTFQQALGLNADGIVGPITWITLQQLHSESLSANQESIGESQDTIIDNIISTPESPSANQSVSSTPLNSLSNKPLYLWLFGWAVVSLGGWGVIVLQINYHRLPIRLRIGKSSTKTGQDDNIVPIEDSESSIYSMDDLLTTISESEIDQSSTPETVSETVAIEETVDQNTQDLSLGKYGLLLFTSPVATSPNILPIQVEESKENTAKINWAKSSTLFLPLDQIKFKQLPSSSGEDNPSLSAVLESYAEGLYSFTHPSISSVIQELTNSDLVEVEAAKGGIKPLNNFFTDLYRLAQNASLADQNHHQDTSTSQENVRRIAQKPDHADQTIPEQMKPGTVVGILSPTNPKTGEPYTYSLIDDAGGRFMLTENKLALTEQTLMDFKTDTSHTVIVRRTDSKGIYVDKSFTLRLKAENESAPPQPLVDTQKKVSTETRSLTSVTG</sequence>
<evidence type="ECO:0000313" key="3">
    <source>
        <dbReference type="EMBL" id="AOY79208.1"/>
    </source>
</evidence>
<feature type="compositionally biased region" description="Basic and acidic residues" evidence="1">
    <location>
        <begin position="434"/>
        <end position="446"/>
    </location>
</feature>
<dbReference type="SUPFAM" id="SSF49313">
    <property type="entry name" value="Cadherin-like"/>
    <property type="match status" value="1"/>
</dbReference>
<feature type="compositionally biased region" description="Polar residues" evidence="1">
    <location>
        <begin position="552"/>
        <end position="561"/>
    </location>
</feature>
<dbReference type="Gene3D" id="2.60.40.60">
    <property type="entry name" value="Cadherins"/>
    <property type="match status" value="1"/>
</dbReference>
<feature type="region of interest" description="Disordered" evidence="1">
    <location>
        <begin position="534"/>
        <end position="561"/>
    </location>
</feature>
<protein>
    <submittedName>
        <fullName evidence="3">Peptidoglycan-binding domain-containing protein</fullName>
    </submittedName>
</protein>
<dbReference type="SUPFAM" id="SSF47090">
    <property type="entry name" value="PGBD-like"/>
    <property type="match status" value="1"/>
</dbReference>
<feature type="region of interest" description="Disordered" evidence="1">
    <location>
        <begin position="421"/>
        <end position="450"/>
    </location>
</feature>
<dbReference type="GO" id="GO:0005509">
    <property type="term" value="F:calcium ion binding"/>
    <property type="evidence" value="ECO:0007669"/>
    <property type="project" value="InterPro"/>
</dbReference>
<dbReference type="InterPro" id="IPR036365">
    <property type="entry name" value="PGBD-like_sf"/>
</dbReference>
<name>A0A1D9FV07_MOOP1</name>
<evidence type="ECO:0000313" key="4">
    <source>
        <dbReference type="Proteomes" id="UP000176944"/>
    </source>
</evidence>
<dbReference type="Pfam" id="PF01471">
    <property type="entry name" value="PG_binding_1"/>
    <property type="match status" value="1"/>
</dbReference>
<dbReference type="AlphaFoldDB" id="A0A1D9FV07"/>
<evidence type="ECO:0000256" key="1">
    <source>
        <dbReference type="SAM" id="MobiDB-lite"/>
    </source>
</evidence>
<reference evidence="4" key="1">
    <citation type="submission" date="2016-10" db="EMBL/GenBank/DDBJ databases">
        <title>Comparative genomics uncovers the prolific and rare metabolic potential of the cyanobacterial genus Moorea.</title>
        <authorList>
            <person name="Leao T."/>
            <person name="Castelao G."/>
            <person name="Korobeynikov A."/>
            <person name="Monroe E.A."/>
            <person name="Podell S."/>
            <person name="Glukhov E."/>
            <person name="Allen E."/>
            <person name="Gerwick W.H."/>
            <person name="Gerwick L."/>
        </authorList>
    </citation>
    <scope>NUCLEOTIDE SEQUENCE [LARGE SCALE GENOMIC DNA]</scope>
    <source>
        <strain evidence="4">JHB</strain>
    </source>
</reference>
<dbReference type="Gene3D" id="1.10.101.10">
    <property type="entry name" value="PGBD-like superfamily/PGBD"/>
    <property type="match status" value="1"/>
</dbReference>
<dbReference type="EMBL" id="CP017708">
    <property type="protein sequence ID" value="AOY79208.1"/>
    <property type="molecule type" value="Genomic_DNA"/>
</dbReference>
<dbReference type="InterPro" id="IPR015919">
    <property type="entry name" value="Cadherin-like_sf"/>
</dbReference>
<dbReference type="GO" id="GO:0016020">
    <property type="term" value="C:membrane"/>
    <property type="evidence" value="ECO:0007669"/>
    <property type="project" value="InterPro"/>
</dbReference>
<dbReference type="Proteomes" id="UP000176944">
    <property type="component" value="Chromosome"/>
</dbReference>
<evidence type="ECO:0000259" key="2">
    <source>
        <dbReference type="Pfam" id="PF01471"/>
    </source>
</evidence>